<reference evidence="9" key="1">
    <citation type="journal article" date="2019" name="Int. J. Syst. Evol. Microbiol.">
        <title>The Global Catalogue of Microorganisms (GCM) 10K type strain sequencing project: providing services to taxonomists for standard genome sequencing and annotation.</title>
        <authorList>
            <consortium name="The Broad Institute Genomics Platform"/>
            <consortium name="The Broad Institute Genome Sequencing Center for Infectious Disease"/>
            <person name="Wu L."/>
            <person name="Ma J."/>
        </authorList>
    </citation>
    <scope>NUCLEOTIDE SEQUENCE [LARGE SCALE GENOMIC DNA]</scope>
    <source>
        <strain evidence="9">JCM 14546</strain>
    </source>
</reference>
<gene>
    <name evidence="8" type="ORF">GCM10009755_10030</name>
</gene>
<evidence type="ECO:0000256" key="5">
    <source>
        <dbReference type="ARBA" id="ARBA00022989"/>
    </source>
</evidence>
<evidence type="ECO:0000256" key="2">
    <source>
        <dbReference type="ARBA" id="ARBA00006228"/>
    </source>
</evidence>
<proteinExistence type="inferred from homology"/>
<keyword evidence="3" id="KW-1003">Cell membrane</keyword>
<dbReference type="Proteomes" id="UP001500755">
    <property type="component" value="Unassembled WGS sequence"/>
</dbReference>
<comment type="subcellular location">
    <subcellularLocation>
        <location evidence="1">Cell membrane</location>
        <topology evidence="1">Multi-pass membrane protein</topology>
    </subcellularLocation>
</comment>
<organism evidence="8 9">
    <name type="scientific">Brevibacterium samyangense</name>
    <dbReference type="NCBI Taxonomy" id="366888"/>
    <lineage>
        <taxon>Bacteria</taxon>
        <taxon>Bacillati</taxon>
        <taxon>Actinomycetota</taxon>
        <taxon>Actinomycetes</taxon>
        <taxon>Micrococcales</taxon>
        <taxon>Brevibacteriaceae</taxon>
        <taxon>Brevibacterium</taxon>
    </lineage>
</organism>
<dbReference type="PANTHER" id="PTHR34584:SF1">
    <property type="entry name" value="NA(+)_H(+) ANTIPORTER SUBUNIT E1"/>
    <property type="match status" value="1"/>
</dbReference>
<sequence length="143" mass="15381">MNPVTFAGYCAWIGKEILSGTLDVFTNLVKPGQYGTPMIVEVPLRCESDLEITFFASSITITPGTLVVAAAAGDDETGRRPTLFVHSLFNDTEDEALDGLFDMEERLLRAMRGAGNVPERITPRTGRDADGRAAADGTEGDRA</sequence>
<keyword evidence="9" id="KW-1185">Reference proteome</keyword>
<feature type="region of interest" description="Disordered" evidence="7">
    <location>
        <begin position="115"/>
        <end position="143"/>
    </location>
</feature>
<feature type="compositionally biased region" description="Basic and acidic residues" evidence="7">
    <location>
        <begin position="121"/>
        <end position="143"/>
    </location>
</feature>
<dbReference type="InterPro" id="IPR002758">
    <property type="entry name" value="Cation_antiport_E"/>
</dbReference>
<dbReference type="PANTHER" id="PTHR34584">
    <property type="entry name" value="NA(+)/H(+) ANTIPORTER SUBUNIT E1"/>
    <property type="match status" value="1"/>
</dbReference>
<evidence type="ECO:0008006" key="10">
    <source>
        <dbReference type="Google" id="ProtNLM"/>
    </source>
</evidence>
<keyword evidence="4" id="KW-0812">Transmembrane</keyword>
<keyword evidence="6" id="KW-0472">Membrane</keyword>
<dbReference type="EMBL" id="BAAANO010000008">
    <property type="protein sequence ID" value="GAA2003052.1"/>
    <property type="molecule type" value="Genomic_DNA"/>
</dbReference>
<evidence type="ECO:0000256" key="4">
    <source>
        <dbReference type="ARBA" id="ARBA00022692"/>
    </source>
</evidence>
<evidence type="ECO:0000256" key="7">
    <source>
        <dbReference type="SAM" id="MobiDB-lite"/>
    </source>
</evidence>
<comment type="caution">
    <text evidence="8">The sequence shown here is derived from an EMBL/GenBank/DDBJ whole genome shotgun (WGS) entry which is preliminary data.</text>
</comment>
<evidence type="ECO:0000313" key="8">
    <source>
        <dbReference type="EMBL" id="GAA2003052.1"/>
    </source>
</evidence>
<evidence type="ECO:0000256" key="3">
    <source>
        <dbReference type="ARBA" id="ARBA00022475"/>
    </source>
</evidence>
<accession>A0ABP5EN36</accession>
<keyword evidence="5" id="KW-1133">Transmembrane helix</keyword>
<dbReference type="Pfam" id="PF01899">
    <property type="entry name" value="MNHE"/>
    <property type="match status" value="1"/>
</dbReference>
<comment type="similarity">
    <text evidence="2">Belongs to the CPA3 antiporters (TC 2.A.63) subunit E family.</text>
</comment>
<name>A0ABP5EN36_9MICO</name>
<protein>
    <recommendedName>
        <fullName evidence="10">Sodium:proton antiporter</fullName>
    </recommendedName>
</protein>
<evidence type="ECO:0000256" key="6">
    <source>
        <dbReference type="ARBA" id="ARBA00023136"/>
    </source>
</evidence>
<evidence type="ECO:0000256" key="1">
    <source>
        <dbReference type="ARBA" id="ARBA00004651"/>
    </source>
</evidence>
<evidence type="ECO:0000313" key="9">
    <source>
        <dbReference type="Proteomes" id="UP001500755"/>
    </source>
</evidence>